<protein>
    <recommendedName>
        <fullName evidence="13">General secretion pathway protein F</fullName>
    </recommendedName>
</protein>
<evidence type="ECO:0000256" key="4">
    <source>
        <dbReference type="ARBA" id="ARBA00022448"/>
    </source>
</evidence>
<feature type="transmembrane region" description="Helical" evidence="15">
    <location>
        <begin position="373"/>
        <end position="395"/>
    </location>
</feature>
<keyword evidence="11 15" id="KW-1133">Transmembrane helix</keyword>
<keyword evidence="8" id="KW-0479">Metal-binding</keyword>
<feature type="transmembrane region" description="Helical" evidence="15">
    <location>
        <begin position="167"/>
        <end position="190"/>
    </location>
</feature>
<evidence type="ECO:0000256" key="12">
    <source>
        <dbReference type="ARBA" id="ARBA00023136"/>
    </source>
</evidence>
<keyword evidence="18" id="KW-1185">Reference proteome</keyword>
<comment type="subcellular location">
    <subcellularLocation>
        <location evidence="2 14">Cell inner membrane</location>
        <topology evidence="2 14">Multi-pass membrane protein</topology>
    </subcellularLocation>
</comment>
<evidence type="ECO:0000313" key="17">
    <source>
        <dbReference type="EMBL" id="MFL8998792.1"/>
    </source>
</evidence>
<feature type="transmembrane region" description="Helical" evidence="15">
    <location>
        <begin position="221"/>
        <end position="240"/>
    </location>
</feature>
<dbReference type="PRINTS" id="PR00812">
    <property type="entry name" value="BCTERIALGSPF"/>
</dbReference>
<evidence type="ECO:0000256" key="3">
    <source>
        <dbReference type="ARBA" id="ARBA00005745"/>
    </source>
</evidence>
<accession>A0ABW8W2G6</accession>
<evidence type="ECO:0000256" key="9">
    <source>
        <dbReference type="ARBA" id="ARBA00022837"/>
    </source>
</evidence>
<evidence type="ECO:0000256" key="8">
    <source>
        <dbReference type="ARBA" id="ARBA00022723"/>
    </source>
</evidence>
<comment type="caution">
    <text evidence="17">The sequence shown here is derived from an EMBL/GenBank/DDBJ whole genome shotgun (WGS) entry which is preliminary data.</text>
</comment>
<dbReference type="Gene3D" id="1.20.81.30">
    <property type="entry name" value="Type II secretion system (T2SS), domain F"/>
    <property type="match status" value="2"/>
</dbReference>
<keyword evidence="5" id="KW-1003">Cell membrane</keyword>
<keyword evidence="12 15" id="KW-0472">Membrane</keyword>
<evidence type="ECO:0000256" key="6">
    <source>
        <dbReference type="ARBA" id="ARBA00022519"/>
    </source>
</evidence>
<comment type="function">
    <text evidence="1">Component of the type II secretion system inner membrane complex required for the energy-dependent secretion of extracellular factors such as proteases and toxins from the periplasm.</text>
</comment>
<keyword evidence="6" id="KW-0997">Cell inner membrane</keyword>
<keyword evidence="10" id="KW-0653">Protein transport</keyword>
<evidence type="ECO:0000256" key="10">
    <source>
        <dbReference type="ARBA" id="ARBA00022927"/>
    </source>
</evidence>
<dbReference type="EMBL" id="JBJNUY010000003">
    <property type="protein sequence ID" value="MFL8998792.1"/>
    <property type="molecule type" value="Genomic_DNA"/>
</dbReference>
<sequence length="402" mass="43674">MPTFDYRALDAQGRSCKGRLEADGPRHARQLLRERGVWPRVLIEVRVGSDTGRQTRGAALSAADLALLTLQLATLVQAGLPLEEALEAVAKQSSKRKVAGLLSAVRSRVMEGHALASALGQFPRAFPELFRATVAAGERSGHLGHVLEQLAAYTQARQASRQKIQMALVYPLILMLASAAIVGFLLGYVVPDVVKIFVDSGQPLPWLTQALIGVSNGLRNHFLLLMGVLVTLFGLWRWSWQQPQWRLRWHRWLLSAPIIGEVLRAMEAARFASTLAILGKSAVPLVDALEISASVIGNLTIRARMVDVARSVREGGTLTRGLELSGDIPPMMLHMIASGERAGELDRMLARAAEQQESSLAARIALVVSLFEPAMLVLMGGVVLLIVMAILLPILSLNQLVN</sequence>
<evidence type="ECO:0000256" key="7">
    <source>
        <dbReference type="ARBA" id="ARBA00022692"/>
    </source>
</evidence>
<evidence type="ECO:0000256" key="14">
    <source>
        <dbReference type="RuleBase" id="RU003923"/>
    </source>
</evidence>
<dbReference type="PANTHER" id="PTHR30012">
    <property type="entry name" value="GENERAL SECRETION PATHWAY PROTEIN"/>
    <property type="match status" value="1"/>
</dbReference>
<evidence type="ECO:0000256" key="13">
    <source>
        <dbReference type="ARBA" id="ARBA00030750"/>
    </source>
</evidence>
<reference evidence="17 18" key="1">
    <citation type="submission" date="2024-12" db="EMBL/GenBank/DDBJ databases">
        <title>Pseudomonas species isolated from Lotus nodules promote plant growth.</title>
        <authorList>
            <person name="Yu Y.-H."/>
            <person name="Kurtenbach J."/>
            <person name="Crosbie D."/>
            <person name="Brachmann A."/>
            <person name="Marin M."/>
        </authorList>
    </citation>
    <scope>NUCLEOTIDE SEQUENCE [LARGE SCALE GENOMIC DNA]</scope>
    <source>
        <strain evidence="17 18">PLb11B</strain>
    </source>
</reference>
<keyword evidence="7 14" id="KW-0812">Transmembrane</keyword>
<feature type="domain" description="Type II secretion system protein GspF" evidence="16">
    <location>
        <begin position="69"/>
        <end position="191"/>
    </location>
</feature>
<dbReference type="InterPro" id="IPR018076">
    <property type="entry name" value="T2SS_GspF_dom"/>
</dbReference>
<keyword evidence="4 14" id="KW-0813">Transport</keyword>
<dbReference type="Proteomes" id="UP001628646">
    <property type="component" value="Unassembled WGS sequence"/>
</dbReference>
<name>A0ABW8W2G6_9PSED</name>
<evidence type="ECO:0000313" key="18">
    <source>
        <dbReference type="Proteomes" id="UP001628646"/>
    </source>
</evidence>
<gene>
    <name evidence="17" type="primary">gspF</name>
    <name evidence="17" type="ORF">ACJ8NA_09025</name>
</gene>
<evidence type="ECO:0000256" key="11">
    <source>
        <dbReference type="ARBA" id="ARBA00022989"/>
    </source>
</evidence>
<comment type="similarity">
    <text evidence="3 14">Belongs to the GSP F family.</text>
</comment>
<organism evidence="17 18">
    <name type="scientific">Pseudomonas azerbaijanorientalis</name>
    <dbReference type="NCBI Taxonomy" id="2842350"/>
    <lineage>
        <taxon>Bacteria</taxon>
        <taxon>Pseudomonadati</taxon>
        <taxon>Pseudomonadota</taxon>
        <taxon>Gammaproteobacteria</taxon>
        <taxon>Pseudomonadales</taxon>
        <taxon>Pseudomonadaceae</taxon>
        <taxon>Pseudomonas</taxon>
    </lineage>
</organism>
<dbReference type="Pfam" id="PF00482">
    <property type="entry name" value="T2SSF"/>
    <property type="match status" value="2"/>
</dbReference>
<dbReference type="InterPro" id="IPR003004">
    <property type="entry name" value="GspF/PilC"/>
</dbReference>
<feature type="domain" description="Type II secretion system protein GspF" evidence="16">
    <location>
        <begin position="271"/>
        <end position="393"/>
    </location>
</feature>
<proteinExistence type="inferred from homology"/>
<keyword evidence="9" id="KW-0106">Calcium</keyword>
<evidence type="ECO:0000259" key="16">
    <source>
        <dbReference type="Pfam" id="PF00482"/>
    </source>
</evidence>
<evidence type="ECO:0000256" key="2">
    <source>
        <dbReference type="ARBA" id="ARBA00004429"/>
    </source>
</evidence>
<dbReference type="InterPro" id="IPR001992">
    <property type="entry name" value="T2SS_GspF/T4SS_PilC_CS"/>
</dbReference>
<evidence type="ECO:0000256" key="1">
    <source>
        <dbReference type="ARBA" id="ARBA00002684"/>
    </source>
</evidence>
<dbReference type="InterPro" id="IPR042094">
    <property type="entry name" value="T2SS_GspF_sf"/>
</dbReference>
<dbReference type="RefSeq" id="WP_407799783.1">
    <property type="nucleotide sequence ID" value="NZ_JBJNUX010000002.1"/>
</dbReference>
<evidence type="ECO:0000256" key="5">
    <source>
        <dbReference type="ARBA" id="ARBA00022475"/>
    </source>
</evidence>
<dbReference type="PROSITE" id="PS00874">
    <property type="entry name" value="T2SP_F"/>
    <property type="match status" value="1"/>
</dbReference>
<dbReference type="PANTHER" id="PTHR30012:SF0">
    <property type="entry name" value="TYPE II SECRETION SYSTEM PROTEIN F-RELATED"/>
    <property type="match status" value="1"/>
</dbReference>
<dbReference type="InterPro" id="IPR011850">
    <property type="entry name" value="T2SS_GspF"/>
</dbReference>
<evidence type="ECO:0000256" key="15">
    <source>
        <dbReference type="SAM" id="Phobius"/>
    </source>
</evidence>
<dbReference type="NCBIfam" id="TIGR02120">
    <property type="entry name" value="GspF"/>
    <property type="match status" value="1"/>
</dbReference>